<evidence type="ECO:0008006" key="3">
    <source>
        <dbReference type="Google" id="ProtNLM"/>
    </source>
</evidence>
<organism evidence="1 2">
    <name type="scientific">Sulfurovum xiamenensis</name>
    <dbReference type="NCBI Taxonomy" id="3019066"/>
    <lineage>
        <taxon>Bacteria</taxon>
        <taxon>Pseudomonadati</taxon>
        <taxon>Campylobacterota</taxon>
        <taxon>Epsilonproteobacteria</taxon>
        <taxon>Campylobacterales</taxon>
        <taxon>Sulfurovaceae</taxon>
        <taxon>Sulfurovum</taxon>
    </lineage>
</organism>
<gene>
    <name evidence="1" type="ORF">PF327_02255</name>
</gene>
<evidence type="ECO:0000313" key="2">
    <source>
        <dbReference type="Proteomes" id="UP001169066"/>
    </source>
</evidence>
<sequence length="70" mass="8200">MKKVEVVKADEIEVKPFILDDFIEHRVQHTMMNKVTKKELKHLADELGLVYDDTQIVFTKKLLNAYLLGK</sequence>
<proteinExistence type="predicted"/>
<dbReference type="EMBL" id="JAQIBC010000001">
    <property type="protein sequence ID" value="MDM5263010.1"/>
    <property type="molecule type" value="Genomic_DNA"/>
</dbReference>
<accession>A0ABT7QPJ4</accession>
<comment type="caution">
    <text evidence="1">The sequence shown here is derived from an EMBL/GenBank/DDBJ whole genome shotgun (WGS) entry which is preliminary data.</text>
</comment>
<name>A0ABT7QPJ4_9BACT</name>
<dbReference type="Proteomes" id="UP001169066">
    <property type="component" value="Unassembled WGS sequence"/>
</dbReference>
<evidence type="ECO:0000313" key="1">
    <source>
        <dbReference type="EMBL" id="MDM5263010.1"/>
    </source>
</evidence>
<protein>
    <recommendedName>
        <fullName evidence="3">Phage protein</fullName>
    </recommendedName>
</protein>
<keyword evidence="2" id="KW-1185">Reference proteome</keyword>
<reference evidence="1" key="1">
    <citation type="submission" date="2023-01" db="EMBL/GenBank/DDBJ databases">
        <title>Sulfurovum sp. XTW-4 genome assembly.</title>
        <authorList>
            <person name="Wang J."/>
        </authorList>
    </citation>
    <scope>NUCLEOTIDE SEQUENCE</scope>
    <source>
        <strain evidence="1">XTW-4</strain>
    </source>
</reference>
<dbReference type="RefSeq" id="WP_289401144.1">
    <property type="nucleotide sequence ID" value="NZ_JAQIBC010000001.1"/>
</dbReference>